<organism evidence="1 2">
    <name type="scientific">Striga asiatica</name>
    <name type="common">Asiatic witchweed</name>
    <name type="synonym">Buchnera asiatica</name>
    <dbReference type="NCBI Taxonomy" id="4170"/>
    <lineage>
        <taxon>Eukaryota</taxon>
        <taxon>Viridiplantae</taxon>
        <taxon>Streptophyta</taxon>
        <taxon>Embryophyta</taxon>
        <taxon>Tracheophyta</taxon>
        <taxon>Spermatophyta</taxon>
        <taxon>Magnoliopsida</taxon>
        <taxon>eudicotyledons</taxon>
        <taxon>Gunneridae</taxon>
        <taxon>Pentapetalae</taxon>
        <taxon>asterids</taxon>
        <taxon>lamiids</taxon>
        <taxon>Lamiales</taxon>
        <taxon>Orobanchaceae</taxon>
        <taxon>Buchnereae</taxon>
        <taxon>Striga</taxon>
    </lineage>
</organism>
<protein>
    <submittedName>
        <fullName evidence="1">Outer capsid glycoprotein VP7</fullName>
    </submittedName>
</protein>
<dbReference type="Proteomes" id="UP000325081">
    <property type="component" value="Unassembled WGS sequence"/>
</dbReference>
<dbReference type="AlphaFoldDB" id="A0A5A7RDG7"/>
<reference evidence="2" key="1">
    <citation type="journal article" date="2019" name="Curr. Biol.">
        <title>Genome Sequence of Striga asiatica Provides Insight into the Evolution of Plant Parasitism.</title>
        <authorList>
            <person name="Yoshida S."/>
            <person name="Kim S."/>
            <person name="Wafula E.K."/>
            <person name="Tanskanen J."/>
            <person name="Kim Y.M."/>
            <person name="Honaas L."/>
            <person name="Yang Z."/>
            <person name="Spallek T."/>
            <person name="Conn C.E."/>
            <person name="Ichihashi Y."/>
            <person name="Cheong K."/>
            <person name="Cui S."/>
            <person name="Der J.P."/>
            <person name="Gundlach H."/>
            <person name="Jiao Y."/>
            <person name="Hori C."/>
            <person name="Ishida J.K."/>
            <person name="Kasahara H."/>
            <person name="Kiba T."/>
            <person name="Kim M.S."/>
            <person name="Koo N."/>
            <person name="Laohavisit A."/>
            <person name="Lee Y.H."/>
            <person name="Lumba S."/>
            <person name="McCourt P."/>
            <person name="Mortimer J.C."/>
            <person name="Mutuku J.M."/>
            <person name="Nomura T."/>
            <person name="Sasaki-Sekimoto Y."/>
            <person name="Seto Y."/>
            <person name="Wang Y."/>
            <person name="Wakatake T."/>
            <person name="Sakakibara H."/>
            <person name="Demura T."/>
            <person name="Yamaguchi S."/>
            <person name="Yoneyama K."/>
            <person name="Manabe R.I."/>
            <person name="Nelson D.C."/>
            <person name="Schulman A.H."/>
            <person name="Timko M.P."/>
            <person name="dePamphilis C.W."/>
            <person name="Choi D."/>
            <person name="Shirasu K."/>
        </authorList>
    </citation>
    <scope>NUCLEOTIDE SEQUENCE [LARGE SCALE GENOMIC DNA]</scope>
    <source>
        <strain evidence="2">cv. UVA1</strain>
    </source>
</reference>
<evidence type="ECO:0000313" key="1">
    <source>
        <dbReference type="EMBL" id="GER55542.1"/>
    </source>
</evidence>
<proteinExistence type="predicted"/>
<comment type="caution">
    <text evidence="1">The sequence shown here is derived from an EMBL/GenBank/DDBJ whole genome shotgun (WGS) entry which is preliminary data.</text>
</comment>
<keyword evidence="2" id="KW-1185">Reference proteome</keyword>
<sequence length="139" mass="16177">MVLYSCTLWFVPTKPTTKFPTGNIGKEEFGQAREHIEANKVSNRIKDVVKPTRIDEEITVAEIDSSLSYYIHRTKISKQYVKYKSKRSKPCPTLKQVKGSGRKWTECRKAQRFSKSRTLSTSNLPGKYSHKIWHRQVEL</sequence>
<name>A0A5A7RDG7_STRAF</name>
<gene>
    <name evidence="1" type="ORF">STAS_33209</name>
</gene>
<evidence type="ECO:0000313" key="2">
    <source>
        <dbReference type="Proteomes" id="UP000325081"/>
    </source>
</evidence>
<dbReference type="EMBL" id="BKCP01011959">
    <property type="protein sequence ID" value="GER55542.1"/>
    <property type="molecule type" value="Genomic_DNA"/>
</dbReference>
<accession>A0A5A7RDG7</accession>